<evidence type="ECO:0000313" key="2">
    <source>
        <dbReference type="Proteomes" id="UP001596337"/>
    </source>
</evidence>
<organism evidence="1 2">
    <name type="scientific">Haloechinothrix salitolerans</name>
    <dbReference type="NCBI Taxonomy" id="926830"/>
    <lineage>
        <taxon>Bacteria</taxon>
        <taxon>Bacillati</taxon>
        <taxon>Actinomycetota</taxon>
        <taxon>Actinomycetes</taxon>
        <taxon>Pseudonocardiales</taxon>
        <taxon>Pseudonocardiaceae</taxon>
        <taxon>Haloechinothrix</taxon>
    </lineage>
</organism>
<reference evidence="2" key="1">
    <citation type="journal article" date="2019" name="Int. J. Syst. Evol. Microbiol.">
        <title>The Global Catalogue of Microorganisms (GCM) 10K type strain sequencing project: providing services to taxonomists for standard genome sequencing and annotation.</title>
        <authorList>
            <consortium name="The Broad Institute Genomics Platform"/>
            <consortium name="The Broad Institute Genome Sequencing Center for Infectious Disease"/>
            <person name="Wu L."/>
            <person name="Ma J."/>
        </authorList>
    </citation>
    <scope>NUCLEOTIDE SEQUENCE [LARGE SCALE GENOMIC DNA]</scope>
    <source>
        <strain evidence="2">KCTC 32255</strain>
    </source>
</reference>
<evidence type="ECO:0000313" key="1">
    <source>
        <dbReference type="EMBL" id="MFC6868804.1"/>
    </source>
</evidence>
<proteinExistence type="predicted"/>
<comment type="caution">
    <text evidence="1">The sequence shown here is derived from an EMBL/GenBank/DDBJ whole genome shotgun (WGS) entry which is preliminary data.</text>
</comment>
<sequence>MEYLNALDAAFLEIEDADPRVSLSIGSVTVIDGPVPDRTELLDVLGARLPQHSIITLTTNVAGPEKPLRVLGRRIVYDRRTSDRCR</sequence>
<keyword evidence="2" id="KW-1185">Reference proteome</keyword>
<protein>
    <submittedName>
        <fullName evidence="1">Uncharacterized protein</fullName>
    </submittedName>
</protein>
<dbReference type="EMBL" id="JBHSXX010000001">
    <property type="protein sequence ID" value="MFC6868804.1"/>
    <property type="molecule type" value="Genomic_DNA"/>
</dbReference>
<accession>A0ABW2C208</accession>
<gene>
    <name evidence="1" type="ORF">ACFQGD_16810</name>
</gene>
<name>A0ABW2C208_9PSEU</name>
<dbReference type="Proteomes" id="UP001596337">
    <property type="component" value="Unassembled WGS sequence"/>
</dbReference>
<dbReference type="RefSeq" id="WP_345396737.1">
    <property type="nucleotide sequence ID" value="NZ_BAABLA010000026.1"/>
</dbReference>